<dbReference type="InterPro" id="IPR013320">
    <property type="entry name" value="ConA-like_dom_sf"/>
</dbReference>
<proteinExistence type="predicted"/>
<dbReference type="PROSITE" id="PS50188">
    <property type="entry name" value="B302_SPRY"/>
    <property type="match status" value="1"/>
</dbReference>
<keyword evidence="3 6" id="KW-0863">Zinc-finger</keyword>
<dbReference type="PRINTS" id="PR01407">
    <property type="entry name" value="BUTYPHLNCDUF"/>
</dbReference>
<dbReference type="Pfam" id="PF25600">
    <property type="entry name" value="TRIM_CC"/>
    <property type="match status" value="2"/>
</dbReference>
<dbReference type="InterPro" id="IPR043136">
    <property type="entry name" value="B30.2/SPRY_sf"/>
</dbReference>
<evidence type="ECO:0000256" key="5">
    <source>
        <dbReference type="ARBA" id="ARBA00022859"/>
    </source>
</evidence>
<dbReference type="InterPro" id="IPR013083">
    <property type="entry name" value="Znf_RING/FYVE/PHD"/>
</dbReference>
<evidence type="ECO:0000256" key="7">
    <source>
        <dbReference type="SAM" id="Coils"/>
    </source>
</evidence>
<dbReference type="CDD" id="cd16040">
    <property type="entry name" value="SPRY_PRY_SNTX"/>
    <property type="match status" value="1"/>
</dbReference>
<dbReference type="InterPro" id="IPR017907">
    <property type="entry name" value="Znf_RING_CS"/>
</dbReference>
<dbReference type="InterPro" id="IPR003877">
    <property type="entry name" value="SPRY_dom"/>
</dbReference>
<keyword evidence="13" id="KW-1185">Reference proteome</keyword>
<feature type="compositionally biased region" description="Basic and acidic residues" evidence="8">
    <location>
        <begin position="175"/>
        <end position="192"/>
    </location>
</feature>
<dbReference type="Gene3D" id="3.30.160.60">
    <property type="entry name" value="Classic Zinc Finger"/>
    <property type="match status" value="1"/>
</dbReference>
<dbReference type="SMART" id="SM00589">
    <property type="entry name" value="PRY"/>
    <property type="match status" value="1"/>
</dbReference>
<dbReference type="InterPro" id="IPR000315">
    <property type="entry name" value="Znf_B-box"/>
</dbReference>
<evidence type="ECO:0000259" key="10">
    <source>
        <dbReference type="PROSITE" id="PS50119"/>
    </source>
</evidence>
<name>A0AAD5ADE3_SILAS</name>
<feature type="domain" description="B box-type" evidence="10">
    <location>
        <begin position="139"/>
        <end position="179"/>
    </location>
</feature>
<dbReference type="InterPro" id="IPR051051">
    <property type="entry name" value="E3_ubiq-ligase_TRIM/RNF"/>
</dbReference>
<dbReference type="EMBL" id="MU558812">
    <property type="protein sequence ID" value="KAI5614191.1"/>
    <property type="molecule type" value="Genomic_DNA"/>
</dbReference>
<dbReference type="SMART" id="SM00449">
    <property type="entry name" value="SPRY"/>
    <property type="match status" value="1"/>
</dbReference>
<dbReference type="PROSITE" id="PS50089">
    <property type="entry name" value="ZF_RING_2"/>
    <property type="match status" value="1"/>
</dbReference>
<dbReference type="SUPFAM" id="SSF49899">
    <property type="entry name" value="Concanavalin A-like lectins/glucanases"/>
    <property type="match status" value="1"/>
</dbReference>
<dbReference type="SUPFAM" id="SSF57845">
    <property type="entry name" value="B-box zinc-binding domain"/>
    <property type="match status" value="1"/>
</dbReference>
<dbReference type="PROSITE" id="PS00518">
    <property type="entry name" value="ZF_RING_1"/>
    <property type="match status" value="1"/>
</dbReference>
<dbReference type="Pfam" id="PF13765">
    <property type="entry name" value="PRY"/>
    <property type="match status" value="1"/>
</dbReference>
<dbReference type="Gene3D" id="2.60.120.920">
    <property type="match status" value="1"/>
</dbReference>
<evidence type="ECO:0000256" key="1">
    <source>
        <dbReference type="ARBA" id="ARBA00022588"/>
    </source>
</evidence>
<comment type="caution">
    <text evidence="12">The sequence shown here is derived from an EMBL/GenBank/DDBJ whole genome shotgun (WGS) entry which is preliminary data.</text>
</comment>
<dbReference type="GO" id="GO:0045087">
    <property type="term" value="P:innate immune response"/>
    <property type="evidence" value="ECO:0007669"/>
    <property type="project" value="UniProtKB-KW"/>
</dbReference>
<evidence type="ECO:0000256" key="8">
    <source>
        <dbReference type="SAM" id="MobiDB-lite"/>
    </source>
</evidence>
<keyword evidence="5" id="KW-0391">Immunity</keyword>
<dbReference type="InterPro" id="IPR001841">
    <property type="entry name" value="Znf_RING"/>
</dbReference>
<dbReference type="Gene3D" id="3.30.40.10">
    <property type="entry name" value="Zinc/RING finger domain, C3HC4 (zinc finger)"/>
    <property type="match status" value="1"/>
</dbReference>
<evidence type="ECO:0000256" key="3">
    <source>
        <dbReference type="ARBA" id="ARBA00022771"/>
    </source>
</evidence>
<dbReference type="SMART" id="SM00184">
    <property type="entry name" value="RING"/>
    <property type="match status" value="1"/>
</dbReference>
<sequence>MVKQEVDRISKEEDPVTIHCGHSFCKVCINSYWNQEDMKSIYSCPQCRETFTPRPVLRRNNMLAEVVEKLKKTELQAASPAHCYAGPGDVDCDSCTGRKRKAVKSCLMCLASFCEDHLKPHYQSQAFKMHELVEACENLRKNICSQHDKPMEIYCRTDQSFICYLCMTDEHKHHDTVSTTAERSKKQNELKKKQIKSQQKIQEKQKKVQELKQSVGTIKKRSQAAVDDNEKIFNEMISSLVKRRSEVTEMIRVQEKAELSRAEQHLKHLEQEIADLQRRVSDLEQLSHTPDHIHFLQSFPSLCVSPGCDDSPSFTVNQHLSFDGVRKSISDLKKRVEEICQEEFNKICPQDDNCHISRAVCWKRSQAAVDDNEKIFNEMISSLVKRRSEVTEMIRVQEKAELSQAEQHLKHLEQEIADLQRRVSDLEQLSHTPDHIHFLQSFPSLCVSPGCDDLPSFTVNQHLSFDGVRKSVSDLKKRVEEICQEEFNKIRSQDFCYLTLDPNTAHPQLILSENKRVVRCSKTAQRYSDHPERFDFWVQVLCKESVCGRCYWEVEWRGDVVYISVSYKEISRKGEGDECGIGYNSKSWSLECSSSSVYFWHNNIKTDLRVPSPSRIGVYVDHSAGTLSFHRISDTMRLLHRVHTTFTQPLYPVFSLGYNTVLRFCD</sequence>
<evidence type="ECO:0000256" key="2">
    <source>
        <dbReference type="ARBA" id="ARBA00022723"/>
    </source>
</evidence>
<feature type="region of interest" description="Disordered" evidence="8">
    <location>
        <begin position="175"/>
        <end position="200"/>
    </location>
</feature>
<evidence type="ECO:0000259" key="9">
    <source>
        <dbReference type="PROSITE" id="PS50089"/>
    </source>
</evidence>
<dbReference type="Pfam" id="PF15227">
    <property type="entry name" value="zf-C3HC4_4"/>
    <property type="match status" value="1"/>
</dbReference>
<organism evidence="12 13">
    <name type="scientific">Silurus asotus</name>
    <name type="common">Amur catfish</name>
    <name type="synonym">Parasilurus asotus</name>
    <dbReference type="NCBI Taxonomy" id="30991"/>
    <lineage>
        <taxon>Eukaryota</taxon>
        <taxon>Metazoa</taxon>
        <taxon>Chordata</taxon>
        <taxon>Craniata</taxon>
        <taxon>Vertebrata</taxon>
        <taxon>Euteleostomi</taxon>
        <taxon>Actinopterygii</taxon>
        <taxon>Neopterygii</taxon>
        <taxon>Teleostei</taxon>
        <taxon>Ostariophysi</taxon>
        <taxon>Siluriformes</taxon>
        <taxon>Siluridae</taxon>
        <taxon>Silurus</taxon>
    </lineage>
</organism>
<dbReference type="InterPro" id="IPR001870">
    <property type="entry name" value="B30.2/SPRY"/>
</dbReference>
<dbReference type="PANTHER" id="PTHR25465">
    <property type="entry name" value="B-BOX DOMAIN CONTAINING"/>
    <property type="match status" value="1"/>
</dbReference>
<dbReference type="CDD" id="cd19769">
    <property type="entry name" value="Bbox2_TRIM16-like"/>
    <property type="match status" value="1"/>
</dbReference>
<gene>
    <name evidence="12" type="ORF">C0J50_9131</name>
</gene>
<evidence type="ECO:0000313" key="12">
    <source>
        <dbReference type="EMBL" id="KAI5614191.1"/>
    </source>
</evidence>
<evidence type="ECO:0000256" key="4">
    <source>
        <dbReference type="ARBA" id="ARBA00022833"/>
    </source>
</evidence>
<accession>A0AAD5ADE3</accession>
<keyword evidence="7" id="KW-0175">Coiled coil</keyword>
<evidence type="ECO:0000256" key="6">
    <source>
        <dbReference type="PROSITE-ProRule" id="PRU00024"/>
    </source>
</evidence>
<keyword evidence="1" id="KW-0399">Innate immunity</keyword>
<dbReference type="AlphaFoldDB" id="A0AAD5ADE3"/>
<dbReference type="InterPro" id="IPR003879">
    <property type="entry name" value="Butyrophylin_SPRY"/>
</dbReference>
<protein>
    <submittedName>
        <fullName evidence="12">FinTRIM family, member 14</fullName>
    </submittedName>
</protein>
<dbReference type="GO" id="GO:0005737">
    <property type="term" value="C:cytoplasm"/>
    <property type="evidence" value="ECO:0007669"/>
    <property type="project" value="UniProtKB-ARBA"/>
</dbReference>
<dbReference type="PANTHER" id="PTHR25465:SF5">
    <property type="entry name" value="E3 UBIQUITIN_ISG15 LIGASE TRIM25-RELATED"/>
    <property type="match status" value="1"/>
</dbReference>
<evidence type="ECO:0000313" key="13">
    <source>
        <dbReference type="Proteomes" id="UP001205998"/>
    </source>
</evidence>
<dbReference type="InterPro" id="IPR058030">
    <property type="entry name" value="TRIM8/14/16/25/29/45/65_CC"/>
</dbReference>
<feature type="domain" description="RING-type" evidence="9">
    <location>
        <begin position="20"/>
        <end position="48"/>
    </location>
</feature>
<feature type="coiled-coil region" evidence="7">
    <location>
        <begin position="252"/>
        <end position="286"/>
    </location>
</feature>
<feature type="coiled-coil region" evidence="7">
    <location>
        <begin position="395"/>
        <end position="429"/>
    </location>
</feature>
<feature type="domain" description="B30.2/SPRY" evidence="11">
    <location>
        <begin position="477"/>
        <end position="666"/>
    </location>
</feature>
<evidence type="ECO:0000259" key="11">
    <source>
        <dbReference type="PROSITE" id="PS50188"/>
    </source>
</evidence>
<dbReference type="Pfam" id="PF00643">
    <property type="entry name" value="zf-B_box"/>
    <property type="match status" value="1"/>
</dbReference>
<keyword evidence="4" id="KW-0862">Zinc</keyword>
<dbReference type="SUPFAM" id="SSF57850">
    <property type="entry name" value="RING/U-box"/>
    <property type="match status" value="1"/>
</dbReference>
<dbReference type="Gene3D" id="4.10.830.40">
    <property type="match status" value="1"/>
</dbReference>
<dbReference type="GO" id="GO:0008270">
    <property type="term" value="F:zinc ion binding"/>
    <property type="evidence" value="ECO:0007669"/>
    <property type="project" value="UniProtKB-KW"/>
</dbReference>
<dbReference type="SMART" id="SM00336">
    <property type="entry name" value="BBOX"/>
    <property type="match status" value="1"/>
</dbReference>
<dbReference type="Proteomes" id="UP001205998">
    <property type="component" value="Unassembled WGS sequence"/>
</dbReference>
<keyword evidence="2" id="KW-0479">Metal-binding</keyword>
<dbReference type="PROSITE" id="PS50119">
    <property type="entry name" value="ZF_BBOX"/>
    <property type="match status" value="1"/>
</dbReference>
<reference evidence="12" key="1">
    <citation type="submission" date="2018-07" db="EMBL/GenBank/DDBJ databases">
        <title>Comparative genomics of catfishes provides insights into carnivory and benthic adaptation.</title>
        <authorList>
            <person name="Zhang Y."/>
            <person name="Wang D."/>
            <person name="Peng Z."/>
            <person name="Zheng S."/>
            <person name="Shao F."/>
            <person name="Tao W."/>
        </authorList>
    </citation>
    <scope>NUCLEOTIDE SEQUENCE</scope>
    <source>
        <strain evidence="12">Chongqing</strain>
    </source>
</reference>
<dbReference type="InterPro" id="IPR006574">
    <property type="entry name" value="PRY"/>
</dbReference>
<dbReference type="Pfam" id="PF00622">
    <property type="entry name" value="SPRY"/>
    <property type="match status" value="1"/>
</dbReference>